<evidence type="ECO:0000256" key="5">
    <source>
        <dbReference type="ARBA" id="ARBA00023014"/>
    </source>
</evidence>
<dbReference type="InterPro" id="IPR013785">
    <property type="entry name" value="Aldolase_TIM"/>
</dbReference>
<comment type="cofactor">
    <cofactor evidence="1">
        <name>[4Fe-4S] cluster</name>
        <dbReference type="ChEBI" id="CHEBI:49883"/>
    </cofactor>
</comment>
<dbReference type="SFLD" id="SFLDS00029">
    <property type="entry name" value="Radical_SAM"/>
    <property type="match status" value="1"/>
</dbReference>
<dbReference type="CDD" id="cd01335">
    <property type="entry name" value="Radical_SAM"/>
    <property type="match status" value="1"/>
</dbReference>
<dbReference type="PANTHER" id="PTHR13932:SF9">
    <property type="entry name" value="COPROPORPHYRINOGEN III OXIDASE"/>
    <property type="match status" value="1"/>
</dbReference>
<comment type="caution">
    <text evidence="7">The sequence shown here is derived from an EMBL/GenBank/DDBJ whole genome shotgun (WGS) entry which is preliminary data.</text>
</comment>
<dbReference type="PROSITE" id="PS51918">
    <property type="entry name" value="RADICAL_SAM"/>
    <property type="match status" value="1"/>
</dbReference>
<evidence type="ECO:0000256" key="4">
    <source>
        <dbReference type="ARBA" id="ARBA00023004"/>
    </source>
</evidence>
<evidence type="ECO:0000259" key="6">
    <source>
        <dbReference type="PROSITE" id="PS51918"/>
    </source>
</evidence>
<dbReference type="Proteomes" id="UP000435649">
    <property type="component" value="Unassembled WGS sequence"/>
</dbReference>
<accession>A0A844G5Q2</accession>
<keyword evidence="3" id="KW-0479">Metal-binding</keyword>
<evidence type="ECO:0000256" key="2">
    <source>
        <dbReference type="ARBA" id="ARBA00022691"/>
    </source>
</evidence>
<dbReference type="SUPFAM" id="SSF102114">
    <property type="entry name" value="Radical SAM enzymes"/>
    <property type="match status" value="1"/>
</dbReference>
<dbReference type="SMART" id="SM00729">
    <property type="entry name" value="Elp3"/>
    <property type="match status" value="1"/>
</dbReference>
<evidence type="ECO:0000256" key="3">
    <source>
        <dbReference type="ARBA" id="ARBA00022723"/>
    </source>
</evidence>
<dbReference type="GO" id="GO:0046872">
    <property type="term" value="F:metal ion binding"/>
    <property type="evidence" value="ECO:0007669"/>
    <property type="project" value="UniProtKB-KW"/>
</dbReference>
<keyword evidence="8" id="KW-1185">Reference proteome</keyword>
<dbReference type="EMBL" id="VUNS01000011">
    <property type="protein sequence ID" value="MST97669.1"/>
    <property type="molecule type" value="Genomic_DNA"/>
</dbReference>
<gene>
    <name evidence="7" type="ORF">FYJ85_11535</name>
</gene>
<dbReference type="GO" id="GO:0003824">
    <property type="term" value="F:catalytic activity"/>
    <property type="evidence" value="ECO:0007669"/>
    <property type="project" value="InterPro"/>
</dbReference>
<dbReference type="InterPro" id="IPR007197">
    <property type="entry name" value="rSAM"/>
</dbReference>
<dbReference type="InterPro" id="IPR058240">
    <property type="entry name" value="rSAM_sf"/>
</dbReference>
<proteinExistence type="predicted"/>
<dbReference type="Gene3D" id="3.20.20.70">
    <property type="entry name" value="Aldolase class I"/>
    <property type="match status" value="1"/>
</dbReference>
<feature type="domain" description="Radical SAM core" evidence="6">
    <location>
        <begin position="31"/>
        <end position="270"/>
    </location>
</feature>
<organism evidence="7 8">
    <name type="scientific">Victivallis lenta</name>
    <dbReference type="NCBI Taxonomy" id="2606640"/>
    <lineage>
        <taxon>Bacteria</taxon>
        <taxon>Pseudomonadati</taxon>
        <taxon>Lentisphaerota</taxon>
        <taxon>Lentisphaeria</taxon>
        <taxon>Victivallales</taxon>
        <taxon>Victivallaceae</taxon>
        <taxon>Victivallis</taxon>
    </lineage>
</organism>
<dbReference type="SFLD" id="SFLDG01065">
    <property type="entry name" value="anaerobic_coproporphyrinogen-I"/>
    <property type="match status" value="1"/>
</dbReference>
<evidence type="ECO:0000313" key="7">
    <source>
        <dbReference type="EMBL" id="MST97669.1"/>
    </source>
</evidence>
<dbReference type="GO" id="GO:0006779">
    <property type="term" value="P:porphyrin-containing compound biosynthetic process"/>
    <property type="evidence" value="ECO:0007669"/>
    <property type="project" value="TreeGrafter"/>
</dbReference>
<dbReference type="Pfam" id="PF04055">
    <property type="entry name" value="Radical_SAM"/>
    <property type="match status" value="1"/>
</dbReference>
<dbReference type="GO" id="GO:0051539">
    <property type="term" value="F:4 iron, 4 sulfur cluster binding"/>
    <property type="evidence" value="ECO:0007669"/>
    <property type="project" value="TreeGrafter"/>
</dbReference>
<protein>
    <submittedName>
        <fullName evidence="7">Radical SAM protein</fullName>
    </submittedName>
</protein>
<dbReference type="PANTHER" id="PTHR13932">
    <property type="entry name" value="COPROPORPHYRINIGEN III OXIDASE"/>
    <property type="match status" value="1"/>
</dbReference>
<dbReference type="InterPro" id="IPR034505">
    <property type="entry name" value="Coproporphyrinogen-III_oxidase"/>
</dbReference>
<dbReference type="AlphaFoldDB" id="A0A844G5Q2"/>
<keyword evidence="5" id="KW-0411">Iron-sulfur</keyword>
<dbReference type="GO" id="GO:0005737">
    <property type="term" value="C:cytoplasm"/>
    <property type="evidence" value="ECO:0007669"/>
    <property type="project" value="TreeGrafter"/>
</dbReference>
<name>A0A844G5Q2_9BACT</name>
<evidence type="ECO:0000256" key="1">
    <source>
        <dbReference type="ARBA" id="ARBA00001966"/>
    </source>
</evidence>
<reference evidence="7 8" key="1">
    <citation type="submission" date="2019-08" db="EMBL/GenBank/DDBJ databases">
        <title>In-depth cultivation of the pig gut microbiome towards novel bacterial diversity and tailored functional studies.</title>
        <authorList>
            <person name="Wylensek D."/>
            <person name="Hitch T.C.A."/>
            <person name="Clavel T."/>
        </authorList>
    </citation>
    <scope>NUCLEOTIDE SEQUENCE [LARGE SCALE GENOMIC DNA]</scope>
    <source>
        <strain evidence="7 8">BBE-744-WT-12</strain>
    </source>
</reference>
<keyword evidence="2" id="KW-0949">S-adenosyl-L-methionine</keyword>
<keyword evidence="4" id="KW-0408">Iron</keyword>
<sequence length="426" mass="46964">MMKQTVLRGMMGFPCRELPEPPRVWEEALAADTATRRTLYIHIPYCRSRCPFCPFYFGGAGEEETAEYVRLLRLELERWGELAGRFPVNAVYFGGGTPSDLGAESLVSLLDAVRKNYRLAADCEITVEGRIDGFEPEKARRLAAHGANRLSIGIQTFDTELRRRLGRVSDRRAILGRLEALAAINEFSLVIDLLYALPGQTAARWEADLATLLAATRVSGLDLYRLKVSDTLPLAAAIRAGKLPPVPDDETAYAMHLAGVEAMRSAGAVRISPVHFAFEARERNLNNTVSSSKQVCLQFGMKAVGRLAGRRFMQHSEFRSYRELVSAGRKPVKSAGLLPPDFAACGELAGQIYRPMRIFPGRVAAAAPATVRERVETAVRSGAEHWAERGFLTAEPGGGFALTERANFSHREMASDLMERIAEAYS</sequence>
<evidence type="ECO:0000313" key="8">
    <source>
        <dbReference type="Proteomes" id="UP000435649"/>
    </source>
</evidence>
<dbReference type="InterPro" id="IPR006638">
    <property type="entry name" value="Elp3/MiaA/NifB-like_rSAM"/>
</dbReference>
<dbReference type="RefSeq" id="WP_154418685.1">
    <property type="nucleotide sequence ID" value="NZ_VUNS01000011.1"/>
</dbReference>